<keyword evidence="1" id="KW-1133">Transmembrane helix</keyword>
<dbReference type="EMBL" id="AFHG01000058">
    <property type="protein sequence ID" value="EGK70274.1"/>
    <property type="molecule type" value="Genomic_DNA"/>
</dbReference>
<proteinExistence type="predicted"/>
<reference evidence="2 3" key="1">
    <citation type="journal article" date="2011" name="J. Bacteriol.">
        <title>Genome sequence of Methyloversatilis universalis FAM5T, a methylotrophic representative of the order Rhodocyclales.</title>
        <authorList>
            <person name="Kittichotirat W."/>
            <person name="Good N.M."/>
            <person name="Hall R."/>
            <person name="Bringel F."/>
            <person name="Lajus A."/>
            <person name="Medigue C."/>
            <person name="Smalley N.E."/>
            <person name="Beck D."/>
            <person name="Bumgarner R."/>
            <person name="Vuilleumier S."/>
            <person name="Kalyuzhnaya M.G."/>
        </authorList>
    </citation>
    <scope>NUCLEOTIDE SEQUENCE [LARGE SCALE GENOMIC DNA]</scope>
    <source>
        <strain evidence="3">ATCC BAA-1314 / JCM 13912 / FAM5</strain>
    </source>
</reference>
<keyword evidence="1 2" id="KW-0812">Transmembrane</keyword>
<evidence type="ECO:0000313" key="3">
    <source>
        <dbReference type="Proteomes" id="UP000005019"/>
    </source>
</evidence>
<feature type="transmembrane region" description="Helical" evidence="1">
    <location>
        <begin position="86"/>
        <end position="112"/>
    </location>
</feature>
<dbReference type="STRING" id="1000565.METUNv1_03662"/>
<keyword evidence="1" id="KW-0472">Membrane</keyword>
<name>F5RH70_METUF</name>
<dbReference type="RefSeq" id="WP_008064224.1">
    <property type="nucleotide sequence ID" value="NZ_AFHG01000058.1"/>
</dbReference>
<gene>
    <name evidence="2" type="ORF">METUNv1_03662</name>
</gene>
<evidence type="ECO:0000313" key="2">
    <source>
        <dbReference type="EMBL" id="EGK70274.1"/>
    </source>
</evidence>
<dbReference type="eggNOG" id="ENOG50303WG">
    <property type="taxonomic scope" value="Bacteria"/>
</dbReference>
<keyword evidence="3" id="KW-1185">Reference proteome</keyword>
<accession>F5RH70</accession>
<protein>
    <submittedName>
        <fullName evidence="2">Transmembrane protein</fullName>
    </submittedName>
</protein>
<evidence type="ECO:0000256" key="1">
    <source>
        <dbReference type="SAM" id="Phobius"/>
    </source>
</evidence>
<organism evidence="2 3">
    <name type="scientific">Methyloversatilis universalis (strain ATCC BAA-1314 / DSM 25237 / JCM 13912 / CCUG 52030 / FAM5)</name>
    <dbReference type="NCBI Taxonomy" id="1000565"/>
    <lineage>
        <taxon>Bacteria</taxon>
        <taxon>Pseudomonadati</taxon>
        <taxon>Pseudomonadota</taxon>
        <taxon>Betaproteobacteria</taxon>
        <taxon>Nitrosomonadales</taxon>
        <taxon>Sterolibacteriaceae</taxon>
        <taxon>Methyloversatilis</taxon>
    </lineage>
</organism>
<comment type="caution">
    <text evidence="2">The sequence shown here is derived from an EMBL/GenBank/DDBJ whole genome shotgun (WGS) entry which is preliminary data.</text>
</comment>
<feature type="transmembrane region" description="Helical" evidence="1">
    <location>
        <begin position="62"/>
        <end position="80"/>
    </location>
</feature>
<sequence>MKRIYFLLPGIDTARSFVNDMLVARIPERHIHVLARRGTPLEELPEASMLQKSDFSPAAQRGLALGGGVAILGALIGLALSPGAAMMAGGVLLASGLGGAGAGAWVGGMVGLTAANSHLKAFANAIEQGQMLVMLDLPRTRVDEISARAHSLHPLAMPQGADPDIPVFP</sequence>
<dbReference type="AlphaFoldDB" id="F5RH70"/>
<dbReference type="OrthoDB" id="8775484at2"/>
<dbReference type="Proteomes" id="UP000005019">
    <property type="component" value="Unassembled WGS sequence"/>
</dbReference>